<dbReference type="Proteomes" id="UP001600888">
    <property type="component" value="Unassembled WGS sequence"/>
</dbReference>
<feature type="compositionally biased region" description="Pro residues" evidence="1">
    <location>
        <begin position="31"/>
        <end position="45"/>
    </location>
</feature>
<feature type="compositionally biased region" description="Low complexity" evidence="1">
    <location>
        <begin position="206"/>
        <end position="216"/>
    </location>
</feature>
<dbReference type="PANTHER" id="PTHR46333:SF5">
    <property type="entry name" value="TRANSGLUTAMINASE-LIKE DOMAIN-CONTAINING PROTEIN"/>
    <property type="match status" value="1"/>
</dbReference>
<keyword evidence="4" id="KW-1185">Reference proteome</keyword>
<feature type="compositionally biased region" description="Pro residues" evidence="1">
    <location>
        <begin position="240"/>
        <end position="252"/>
    </location>
</feature>
<feature type="compositionally biased region" description="Polar residues" evidence="1">
    <location>
        <begin position="80"/>
        <end position="106"/>
    </location>
</feature>
<reference evidence="3 4" key="1">
    <citation type="submission" date="2024-03" db="EMBL/GenBank/DDBJ databases">
        <title>A high-quality draft genome sequence of Diaporthe vaccinii, a causative agent of upright dieback and viscid rot disease in cranberry plants.</title>
        <authorList>
            <person name="Sarrasin M."/>
            <person name="Lang B.F."/>
            <person name="Burger G."/>
        </authorList>
    </citation>
    <scope>NUCLEOTIDE SEQUENCE [LARGE SCALE GENOMIC DNA]</scope>
    <source>
        <strain evidence="3 4">IS7</strain>
    </source>
</reference>
<proteinExistence type="predicted"/>
<feature type="compositionally biased region" description="Basic and acidic residues" evidence="1">
    <location>
        <begin position="171"/>
        <end position="187"/>
    </location>
</feature>
<accession>A0ABR4E3N8</accession>
<dbReference type="InterPro" id="IPR002931">
    <property type="entry name" value="Transglutaminase-like"/>
</dbReference>
<feature type="domain" description="Transglutaminase-like" evidence="2">
    <location>
        <begin position="383"/>
        <end position="457"/>
    </location>
</feature>
<evidence type="ECO:0000313" key="4">
    <source>
        <dbReference type="Proteomes" id="UP001600888"/>
    </source>
</evidence>
<evidence type="ECO:0000313" key="3">
    <source>
        <dbReference type="EMBL" id="KAL2277054.1"/>
    </source>
</evidence>
<evidence type="ECO:0000256" key="1">
    <source>
        <dbReference type="SAM" id="MobiDB-lite"/>
    </source>
</evidence>
<protein>
    <recommendedName>
        <fullName evidence="2">Transglutaminase-like domain-containing protein</fullName>
    </recommendedName>
</protein>
<organism evidence="3 4">
    <name type="scientific">Diaporthe vaccinii</name>
    <dbReference type="NCBI Taxonomy" id="105482"/>
    <lineage>
        <taxon>Eukaryota</taxon>
        <taxon>Fungi</taxon>
        <taxon>Dikarya</taxon>
        <taxon>Ascomycota</taxon>
        <taxon>Pezizomycotina</taxon>
        <taxon>Sordariomycetes</taxon>
        <taxon>Sordariomycetidae</taxon>
        <taxon>Diaporthales</taxon>
        <taxon>Diaporthaceae</taxon>
        <taxon>Diaporthe</taxon>
        <taxon>Diaporthe eres species complex</taxon>
    </lineage>
</organism>
<sequence>MAETEERQFNSLAERIAALDQQRNFTAPATKRPPPPPPPNRPPSRAPSQVNSPPLDGAAQNATPVVPARPTKKAPPALPQRSNTEPQNGSSPTRSLASQRQASDQISPALPPRRPSTQSLGPRRNSNESVKSHASSISALSLNQTTSHRGNDGRKLPPPLEEANLPPLPPTRREREAAMAKENEDSRAASAARMAKPPLLPKRSMPALPQASSARPSLPPRLPSRPARSPGLDGAEASPPIQPSRRLPPPPDKFIRTIPEVSGNTSGGTPADPSTDVPPPIPIASRPSAAQIDAATANSTAQQAASCLVCRDFSGPDSVAAQYPSSAIDRRDPVGYLASVLCGPFPSSTDKARAIFTWCHHNIAYDVEGFFGGCIQRGTASDTIFSGKAVCEGYARVYEAIAKRAGLECIVVGGHGKGYGFTPLKEGERPPPRKASGHAWNAVKIDNGYWKLLDACWGAGSVSGQSYNQHFKPNQFTASNEMFGYELSFLFKSFPLPAHVKKRTVMYQEKRFICFNRVRKAGRRAATFVPPHCKATTVANEVRRMTHFPEDSRHFFRDDGRTPSWEEYIVGVSRGERTQWFSNAIEEGLNEWCSSPVEKKIPVYSGEVVRFQFAKVCEHWTSERNGLGKPRLLMVQIHGVDGRKDDLVPCESDGFWWWCDIPARDLGSPGQKVQLIALKTLGDQDGRGVTKAQFLSKKGRCGMSWDIFAQWELVWTC</sequence>
<dbReference type="Gene3D" id="3.10.620.30">
    <property type="match status" value="1"/>
</dbReference>
<dbReference type="InterPro" id="IPR038765">
    <property type="entry name" value="Papain-like_cys_pep_sf"/>
</dbReference>
<name>A0ABR4E3N8_9PEZI</name>
<dbReference type="SMART" id="SM00460">
    <property type="entry name" value="TGc"/>
    <property type="match status" value="1"/>
</dbReference>
<dbReference type="EMBL" id="JBAWTH010000105">
    <property type="protein sequence ID" value="KAL2277054.1"/>
    <property type="molecule type" value="Genomic_DNA"/>
</dbReference>
<dbReference type="PANTHER" id="PTHR46333">
    <property type="entry name" value="CYTOKINESIS PROTEIN 3"/>
    <property type="match status" value="1"/>
</dbReference>
<dbReference type="SUPFAM" id="SSF54001">
    <property type="entry name" value="Cysteine proteinases"/>
    <property type="match status" value="1"/>
</dbReference>
<dbReference type="InterPro" id="IPR052557">
    <property type="entry name" value="CAP/Cytokinesis_protein"/>
</dbReference>
<feature type="compositionally biased region" description="Pro residues" evidence="1">
    <location>
        <begin position="156"/>
        <end position="170"/>
    </location>
</feature>
<feature type="compositionally biased region" description="Polar residues" evidence="1">
    <location>
        <begin position="127"/>
        <end position="148"/>
    </location>
</feature>
<comment type="caution">
    <text evidence="3">The sequence shown here is derived from an EMBL/GenBank/DDBJ whole genome shotgun (WGS) entry which is preliminary data.</text>
</comment>
<evidence type="ECO:0000259" key="2">
    <source>
        <dbReference type="SMART" id="SM00460"/>
    </source>
</evidence>
<dbReference type="Pfam" id="PF01841">
    <property type="entry name" value="Transglut_core"/>
    <property type="match status" value="1"/>
</dbReference>
<gene>
    <name evidence="3" type="ORF">FJTKL_00334</name>
</gene>
<feature type="region of interest" description="Disordered" evidence="1">
    <location>
        <begin position="15"/>
        <end position="285"/>
    </location>
</feature>